<feature type="compositionally biased region" description="Acidic residues" evidence="9">
    <location>
        <begin position="165"/>
        <end position="180"/>
    </location>
</feature>
<dbReference type="Gene3D" id="3.90.810.10">
    <property type="entry name" value="CRIB domain"/>
    <property type="match status" value="1"/>
</dbReference>
<keyword evidence="8" id="KW-0067">ATP-binding</keyword>
<evidence type="ECO:0000256" key="1">
    <source>
        <dbReference type="ARBA" id="ARBA00004496"/>
    </source>
</evidence>
<dbReference type="SUPFAM" id="SSF56112">
    <property type="entry name" value="Protein kinase-like (PK-like)"/>
    <property type="match status" value="1"/>
</dbReference>
<evidence type="ECO:0000256" key="2">
    <source>
        <dbReference type="ARBA" id="ARBA00012513"/>
    </source>
</evidence>
<feature type="region of interest" description="Disordered" evidence="9">
    <location>
        <begin position="207"/>
        <end position="241"/>
    </location>
</feature>
<protein>
    <recommendedName>
        <fullName evidence="2">non-specific serine/threonine protein kinase</fullName>
        <ecNumber evidence="2">2.7.11.1</ecNumber>
    </recommendedName>
</protein>
<reference evidence="11" key="1">
    <citation type="submission" date="2025-08" db="UniProtKB">
        <authorList>
            <consortium name="Ensembl"/>
        </authorList>
    </citation>
    <scope>IDENTIFICATION</scope>
</reference>
<evidence type="ECO:0000259" key="10">
    <source>
        <dbReference type="PROSITE" id="PS50011"/>
    </source>
</evidence>
<keyword evidence="3" id="KW-0963">Cytoplasm</keyword>
<evidence type="ECO:0000256" key="3">
    <source>
        <dbReference type="ARBA" id="ARBA00022490"/>
    </source>
</evidence>
<dbReference type="GO" id="GO:0005524">
    <property type="term" value="F:ATP binding"/>
    <property type="evidence" value="ECO:0007669"/>
    <property type="project" value="UniProtKB-KW"/>
</dbReference>
<evidence type="ECO:0000256" key="5">
    <source>
        <dbReference type="ARBA" id="ARBA00022679"/>
    </source>
</evidence>
<dbReference type="GO" id="GO:0004674">
    <property type="term" value="F:protein serine/threonine kinase activity"/>
    <property type="evidence" value="ECO:0007669"/>
    <property type="project" value="UniProtKB-KW"/>
</dbReference>
<sequence length="517" mass="57940">MSDSLDVEEKPPAPPLRMNSNNRDSSALNHSSKPLPMAPEEKNKKARLRSIFPGGGDKSKKEGRNKDKVLDLDMRRTVSRRREKEQGIPEQWARLLQTSNITKLEQKKNPQAVLDVLKFYDSKETVNNQKYMSFTSGDKSAHGYIEAHPSSTKTASEPPLAPSVSEEEDEEDEEEEDDNEPPPVIAPRPEHTKSIYTRSVIEPVAAPAPAKEATTPQPENSNTNTLYRNTDRQRKKSKMTDEEILEKLSMASGTVYTAIDIATGQEVAIKQMNLQQQPKKELIINEILVMRENKNPNIVNYLDSYLVGDELWVVMEYLAGGSLTDVVTETCMDEGQIAAVCRECLQALDFLHSNQVIHRDIKSDNILLGMDGSVKLTDFGFCAQITPEQSKRSTMVGTPYWMAPEVVTRKAYGPKVDIWSLGIMAIEMVEGEPPYLNENPLRALYLIATNGTPELQNPERLSAVFRDFLNCCLEMDVDRRGSAKELLQHPFLKLAKPLSSLTPLIIAAKEAIKNSSR</sequence>
<dbReference type="PROSITE" id="PS50011">
    <property type="entry name" value="PROTEIN_KINASE_DOM"/>
    <property type="match status" value="1"/>
</dbReference>
<keyword evidence="6" id="KW-0547">Nucleotide-binding</keyword>
<dbReference type="Gene3D" id="1.10.510.10">
    <property type="entry name" value="Transferase(Phosphotransferase) domain 1"/>
    <property type="match status" value="1"/>
</dbReference>
<proteinExistence type="predicted"/>
<evidence type="ECO:0000313" key="12">
    <source>
        <dbReference type="Proteomes" id="UP000694543"/>
    </source>
</evidence>
<dbReference type="InterPro" id="IPR011009">
    <property type="entry name" value="Kinase-like_dom_sf"/>
</dbReference>
<evidence type="ECO:0000256" key="8">
    <source>
        <dbReference type="ARBA" id="ARBA00022840"/>
    </source>
</evidence>
<organism evidence="11 12">
    <name type="scientific">Chrysolophus pictus</name>
    <name type="common">Golden pheasant</name>
    <name type="synonym">Phasianus pictus</name>
    <dbReference type="NCBI Taxonomy" id="9089"/>
    <lineage>
        <taxon>Eukaryota</taxon>
        <taxon>Metazoa</taxon>
        <taxon>Chordata</taxon>
        <taxon>Craniata</taxon>
        <taxon>Vertebrata</taxon>
        <taxon>Euteleostomi</taxon>
        <taxon>Archelosauria</taxon>
        <taxon>Archosauria</taxon>
        <taxon>Dinosauria</taxon>
        <taxon>Saurischia</taxon>
        <taxon>Theropoda</taxon>
        <taxon>Coelurosauria</taxon>
        <taxon>Aves</taxon>
        <taxon>Neognathae</taxon>
        <taxon>Galloanserae</taxon>
        <taxon>Galliformes</taxon>
        <taxon>Phasianidae</taxon>
        <taxon>Phasianinae</taxon>
        <taxon>Chrysolophus</taxon>
    </lineage>
</organism>
<comment type="subcellular location">
    <subcellularLocation>
        <location evidence="1">Cytoplasm</location>
    </subcellularLocation>
</comment>
<dbReference type="SMART" id="SM00220">
    <property type="entry name" value="S_TKc"/>
    <property type="match status" value="1"/>
</dbReference>
<dbReference type="Gene3D" id="3.30.200.20">
    <property type="entry name" value="Phosphorylase Kinase, domain 1"/>
    <property type="match status" value="1"/>
</dbReference>
<dbReference type="AlphaFoldDB" id="A0A8C3PVU7"/>
<feature type="compositionally biased region" description="Polar residues" evidence="9">
    <location>
        <begin position="18"/>
        <end position="32"/>
    </location>
</feature>
<dbReference type="Proteomes" id="UP000694543">
    <property type="component" value="Unplaced"/>
</dbReference>
<dbReference type="PANTHER" id="PTHR45832:SF11">
    <property type="entry name" value="SERINE_THREONINE-PROTEIN KINASE PAK 3"/>
    <property type="match status" value="1"/>
</dbReference>
<accession>A0A8C3PVU7</accession>
<dbReference type="EC" id="2.7.11.1" evidence="2"/>
<dbReference type="PANTHER" id="PTHR45832">
    <property type="entry name" value="SERINE/THREONINE-PROTEIN KINASE SAMKA-RELATED-RELATED"/>
    <property type="match status" value="1"/>
</dbReference>
<dbReference type="Pfam" id="PF00786">
    <property type="entry name" value="PBD"/>
    <property type="match status" value="1"/>
</dbReference>
<dbReference type="InterPro" id="IPR008271">
    <property type="entry name" value="Ser/Thr_kinase_AS"/>
</dbReference>
<evidence type="ECO:0000313" key="11">
    <source>
        <dbReference type="Ensembl" id="ENSCPIP00010003366.1"/>
    </source>
</evidence>
<dbReference type="PROSITE" id="PS00108">
    <property type="entry name" value="PROTEIN_KINASE_ST"/>
    <property type="match status" value="1"/>
</dbReference>
<dbReference type="Ensembl" id="ENSCPIT00010003981.1">
    <property type="protein sequence ID" value="ENSCPIP00010003366.1"/>
    <property type="gene ID" value="ENSCPIG00010002638.1"/>
</dbReference>
<keyword evidence="7" id="KW-0418">Kinase</keyword>
<evidence type="ECO:0000256" key="6">
    <source>
        <dbReference type="ARBA" id="ARBA00022741"/>
    </source>
</evidence>
<dbReference type="GO" id="GO:0005737">
    <property type="term" value="C:cytoplasm"/>
    <property type="evidence" value="ECO:0007669"/>
    <property type="project" value="UniProtKB-SubCell"/>
</dbReference>
<dbReference type="InterPro" id="IPR000719">
    <property type="entry name" value="Prot_kinase_dom"/>
</dbReference>
<feature type="domain" description="Protein kinase" evidence="10">
    <location>
        <begin position="241"/>
        <end position="492"/>
    </location>
</feature>
<dbReference type="InterPro" id="IPR051931">
    <property type="entry name" value="PAK3-like"/>
</dbReference>
<feature type="region of interest" description="Disordered" evidence="9">
    <location>
        <begin position="1"/>
        <end position="90"/>
    </location>
</feature>
<dbReference type="InterPro" id="IPR000095">
    <property type="entry name" value="CRIB_dom"/>
</dbReference>
<name>A0A8C3PVU7_CHRPC</name>
<evidence type="ECO:0000256" key="9">
    <source>
        <dbReference type="SAM" id="MobiDB-lite"/>
    </source>
</evidence>
<dbReference type="Pfam" id="PF00069">
    <property type="entry name" value="Pkinase"/>
    <property type="match status" value="1"/>
</dbReference>
<feature type="compositionally biased region" description="Low complexity" evidence="9">
    <location>
        <begin position="207"/>
        <end position="219"/>
    </location>
</feature>
<dbReference type="InterPro" id="IPR036936">
    <property type="entry name" value="CRIB_dom_sf"/>
</dbReference>
<keyword evidence="4" id="KW-0723">Serine/threonine-protein kinase</keyword>
<keyword evidence="12" id="KW-1185">Reference proteome</keyword>
<evidence type="ECO:0000256" key="7">
    <source>
        <dbReference type="ARBA" id="ARBA00022777"/>
    </source>
</evidence>
<dbReference type="FunFam" id="1.10.510.10:FF:000011">
    <property type="entry name" value="Non-specific serine/threonine protein kinase"/>
    <property type="match status" value="1"/>
</dbReference>
<keyword evidence="5" id="KW-0808">Transferase</keyword>
<reference evidence="11" key="2">
    <citation type="submission" date="2025-09" db="UniProtKB">
        <authorList>
            <consortium name="Ensembl"/>
        </authorList>
    </citation>
    <scope>IDENTIFICATION</scope>
</reference>
<evidence type="ECO:0000256" key="4">
    <source>
        <dbReference type="ARBA" id="ARBA00022527"/>
    </source>
</evidence>
<feature type="compositionally biased region" description="Basic and acidic residues" evidence="9">
    <location>
        <begin position="57"/>
        <end position="87"/>
    </location>
</feature>
<feature type="region of interest" description="Disordered" evidence="9">
    <location>
        <begin position="134"/>
        <end position="194"/>
    </location>
</feature>